<evidence type="ECO:0000256" key="1">
    <source>
        <dbReference type="SAM" id="MobiDB-lite"/>
    </source>
</evidence>
<evidence type="ECO:0000313" key="2">
    <source>
        <dbReference type="EMBL" id="KAF9423798.1"/>
    </source>
</evidence>
<protein>
    <submittedName>
        <fullName evidence="2">Uncharacterized protein</fullName>
    </submittedName>
</protein>
<gene>
    <name evidence="2" type="ORF">HW555_000856</name>
</gene>
<dbReference type="EMBL" id="JACKWZ010000006">
    <property type="protein sequence ID" value="KAF9423798.1"/>
    <property type="molecule type" value="Genomic_DNA"/>
</dbReference>
<comment type="caution">
    <text evidence="2">The sequence shown here is derived from an EMBL/GenBank/DDBJ whole genome shotgun (WGS) entry which is preliminary data.</text>
</comment>
<reference evidence="2" key="1">
    <citation type="submission" date="2020-08" db="EMBL/GenBank/DDBJ databases">
        <title>Spodoptera exigua strain:BAW_Kor-Di-RS1 Genome sequencing and assembly.</title>
        <authorList>
            <person name="Kim J."/>
            <person name="Nam H.Y."/>
            <person name="Kwon M."/>
            <person name="Choi J.H."/>
            <person name="Cho S.R."/>
            <person name="Kim G.-H."/>
        </authorList>
    </citation>
    <scope>NUCLEOTIDE SEQUENCE</scope>
    <source>
        <strain evidence="2">BAW_Kor-Di-RS1</strain>
        <tissue evidence="2">Whole-body</tissue>
    </source>
</reference>
<feature type="region of interest" description="Disordered" evidence="1">
    <location>
        <begin position="99"/>
        <end position="120"/>
    </location>
</feature>
<name>A0A835GTQ8_SPOEX</name>
<evidence type="ECO:0000313" key="3">
    <source>
        <dbReference type="Proteomes" id="UP000648187"/>
    </source>
</evidence>
<dbReference type="AlphaFoldDB" id="A0A835GTQ8"/>
<organism evidence="2 3">
    <name type="scientific">Spodoptera exigua</name>
    <name type="common">Beet armyworm</name>
    <name type="synonym">Noctua fulgens</name>
    <dbReference type="NCBI Taxonomy" id="7107"/>
    <lineage>
        <taxon>Eukaryota</taxon>
        <taxon>Metazoa</taxon>
        <taxon>Ecdysozoa</taxon>
        <taxon>Arthropoda</taxon>
        <taxon>Hexapoda</taxon>
        <taxon>Insecta</taxon>
        <taxon>Pterygota</taxon>
        <taxon>Neoptera</taxon>
        <taxon>Endopterygota</taxon>
        <taxon>Lepidoptera</taxon>
        <taxon>Glossata</taxon>
        <taxon>Ditrysia</taxon>
        <taxon>Noctuoidea</taxon>
        <taxon>Noctuidae</taxon>
        <taxon>Amphipyrinae</taxon>
        <taxon>Spodoptera</taxon>
    </lineage>
</organism>
<keyword evidence="3" id="KW-1185">Reference proteome</keyword>
<accession>A0A835GTQ8</accession>
<dbReference type="Proteomes" id="UP000648187">
    <property type="component" value="Unassembled WGS sequence"/>
</dbReference>
<sequence>MDPESSGPGRAAVLNISTAKNNCRTPLASAPHHPSFRDARRLRRNPPTTYIETGEAGRIGTRQHRTLHTATRTVARGMCGPILSAMYLCFVAAEMAHESGGAADGSPQHTPSPPHAPRLPLADTSFHQQIMQSCSSPSIVVVLCSAPDSVSLILPVVAFLATSFSCSEVTHQRQGTDELYMHIL</sequence>
<proteinExistence type="predicted"/>